<evidence type="ECO:0000256" key="1">
    <source>
        <dbReference type="ARBA" id="ARBA00023303"/>
    </source>
</evidence>
<reference evidence="2 3" key="1">
    <citation type="journal article" date="2006" name="Science">
        <title>The genome of black cottonwood, Populus trichocarpa (Torr. &amp; Gray).</title>
        <authorList>
            <person name="Tuskan G.A."/>
            <person name="Difazio S."/>
            <person name="Jansson S."/>
            <person name="Bohlmann J."/>
            <person name="Grigoriev I."/>
            <person name="Hellsten U."/>
            <person name="Putnam N."/>
            <person name="Ralph S."/>
            <person name="Rombauts S."/>
            <person name="Salamov A."/>
            <person name="Schein J."/>
            <person name="Sterck L."/>
            <person name="Aerts A."/>
            <person name="Bhalerao R.R."/>
            <person name="Bhalerao R.P."/>
            <person name="Blaudez D."/>
            <person name="Boerjan W."/>
            <person name="Brun A."/>
            <person name="Brunner A."/>
            <person name="Busov V."/>
            <person name="Campbell M."/>
            <person name="Carlson J."/>
            <person name="Chalot M."/>
            <person name="Chapman J."/>
            <person name="Chen G.L."/>
            <person name="Cooper D."/>
            <person name="Coutinho P.M."/>
            <person name="Couturier J."/>
            <person name="Covert S."/>
            <person name="Cronk Q."/>
            <person name="Cunningham R."/>
            <person name="Davis J."/>
            <person name="Degroeve S."/>
            <person name="Dejardin A."/>
            <person name="Depamphilis C."/>
            <person name="Detter J."/>
            <person name="Dirks B."/>
            <person name="Dubchak I."/>
            <person name="Duplessis S."/>
            <person name="Ehlting J."/>
            <person name="Ellis B."/>
            <person name="Gendler K."/>
            <person name="Goodstein D."/>
            <person name="Gribskov M."/>
            <person name="Grimwood J."/>
            <person name="Groover A."/>
            <person name="Gunter L."/>
            <person name="Hamberger B."/>
            <person name="Heinze B."/>
            <person name="Helariutta Y."/>
            <person name="Henrissat B."/>
            <person name="Holligan D."/>
            <person name="Holt R."/>
            <person name="Huang W."/>
            <person name="Islam-Faridi N."/>
            <person name="Jones S."/>
            <person name="Jones-Rhoades M."/>
            <person name="Jorgensen R."/>
            <person name="Joshi C."/>
            <person name="Kangasjarvi J."/>
            <person name="Karlsson J."/>
            <person name="Kelleher C."/>
            <person name="Kirkpatrick R."/>
            <person name="Kirst M."/>
            <person name="Kohler A."/>
            <person name="Kalluri U."/>
            <person name="Larimer F."/>
            <person name="Leebens-Mack J."/>
            <person name="Leple J.C."/>
            <person name="Locascio P."/>
            <person name="Lou Y."/>
            <person name="Lucas S."/>
            <person name="Martin F."/>
            <person name="Montanini B."/>
            <person name="Napoli C."/>
            <person name="Nelson D.R."/>
            <person name="Nelson C."/>
            <person name="Nieminen K."/>
            <person name="Nilsson O."/>
            <person name="Pereda V."/>
            <person name="Peter G."/>
            <person name="Philippe R."/>
            <person name="Pilate G."/>
            <person name="Poliakov A."/>
            <person name="Razumovskaya J."/>
            <person name="Richardson P."/>
            <person name="Rinaldi C."/>
            <person name="Ritland K."/>
            <person name="Rouze P."/>
            <person name="Ryaboy D."/>
            <person name="Schmutz J."/>
            <person name="Schrader J."/>
            <person name="Segerman B."/>
            <person name="Shin H."/>
            <person name="Siddiqui A."/>
            <person name="Sterky F."/>
            <person name="Terry A."/>
            <person name="Tsai C.J."/>
            <person name="Uberbacher E."/>
            <person name="Unneberg P."/>
            <person name="Vahala J."/>
            <person name="Wall K."/>
            <person name="Wessler S."/>
            <person name="Yang G."/>
            <person name="Yin T."/>
            <person name="Douglas C."/>
            <person name="Marra M."/>
            <person name="Sandberg G."/>
            <person name="Van de Peer Y."/>
            <person name="Rokhsar D."/>
        </authorList>
    </citation>
    <scope>NUCLEOTIDE SEQUENCE [LARGE SCALE GENOMIC DNA]</scope>
    <source>
        <strain evidence="3">cv. Nisqually</strain>
    </source>
</reference>
<keyword evidence="1" id="KW-0407">Ion channel</keyword>
<evidence type="ECO:0000313" key="2">
    <source>
        <dbReference type="EMBL" id="RQO92270.1"/>
    </source>
</evidence>
<dbReference type="PANTHER" id="PTHR45651">
    <property type="entry name" value="CYCLIC NUCLEOTIDE-GATED ION CHANNEL 15-RELATED-RELATED"/>
    <property type="match status" value="1"/>
</dbReference>
<accession>A0A3N7FBS6</accession>
<dbReference type="Proteomes" id="UP000006729">
    <property type="component" value="Chromosome 6"/>
</dbReference>
<keyword evidence="3" id="KW-1185">Reference proteome</keyword>
<dbReference type="EMBL" id="CM009295">
    <property type="protein sequence ID" value="RQO92270.1"/>
    <property type="molecule type" value="Genomic_DNA"/>
</dbReference>
<gene>
    <name evidence="2" type="ORF">POPTR_006G271050</name>
</gene>
<dbReference type="AlphaFoldDB" id="A0A3N7FBS6"/>
<organism evidence="2 3">
    <name type="scientific">Populus trichocarpa</name>
    <name type="common">Western balsam poplar</name>
    <name type="synonym">Populus balsamifera subsp. trichocarpa</name>
    <dbReference type="NCBI Taxonomy" id="3694"/>
    <lineage>
        <taxon>Eukaryota</taxon>
        <taxon>Viridiplantae</taxon>
        <taxon>Streptophyta</taxon>
        <taxon>Embryophyta</taxon>
        <taxon>Tracheophyta</taxon>
        <taxon>Spermatophyta</taxon>
        <taxon>Magnoliopsida</taxon>
        <taxon>eudicotyledons</taxon>
        <taxon>Gunneridae</taxon>
        <taxon>Pentapetalae</taxon>
        <taxon>rosids</taxon>
        <taxon>fabids</taxon>
        <taxon>Malpighiales</taxon>
        <taxon>Salicaceae</taxon>
        <taxon>Saliceae</taxon>
        <taxon>Populus</taxon>
    </lineage>
</organism>
<protein>
    <submittedName>
        <fullName evidence="2">Uncharacterized protein</fullName>
    </submittedName>
</protein>
<keyword evidence="1" id="KW-0406">Ion transport</keyword>
<dbReference type="GO" id="GO:0034220">
    <property type="term" value="P:monoatomic ion transmembrane transport"/>
    <property type="evidence" value="ECO:0007669"/>
    <property type="project" value="UniProtKB-KW"/>
</dbReference>
<dbReference type="STRING" id="3694.A0A3N7FBS6"/>
<dbReference type="PANTHER" id="PTHR45651:SF9">
    <property type="entry name" value="CYCLIC NUCLEOTIDE-GATED ION CHANNEL 14-RELATED"/>
    <property type="match status" value="1"/>
</dbReference>
<evidence type="ECO:0000313" key="3">
    <source>
        <dbReference type="Proteomes" id="UP000006729"/>
    </source>
</evidence>
<name>A0A3N7FBS6_POPTR</name>
<dbReference type="GO" id="GO:0016020">
    <property type="term" value="C:membrane"/>
    <property type="evidence" value="ECO:0007669"/>
    <property type="project" value="UniProtKB-SubCell"/>
</dbReference>
<proteinExistence type="predicted"/>
<keyword evidence="1" id="KW-0813">Transport</keyword>
<sequence length="120" mass="14172">MCWGHHCICCRSSVKATCWKSSFKHELSPIPCNPCYLDCDTSEFPDRKSWENTTVLPARCNPDDTSIFNYGIFANALQQKVLSSEFLEKYLYCLWWGLQNLRFLFSRRWMISYLMQYVSA</sequence>
<dbReference type="InParanoid" id="A0A3N7FBS6"/>